<proteinExistence type="predicted"/>
<protein>
    <recommendedName>
        <fullName evidence="3">J domain-containing protein</fullName>
    </recommendedName>
</protein>
<dbReference type="EMBL" id="JBBWWR010000012">
    <property type="protein sequence ID" value="KAK8958743.1"/>
    <property type="molecule type" value="Genomic_DNA"/>
</dbReference>
<accession>A0ABR2M3X8</accession>
<evidence type="ECO:0000313" key="2">
    <source>
        <dbReference type="Proteomes" id="UP001412067"/>
    </source>
</evidence>
<dbReference type="SUPFAM" id="SSF46565">
    <property type="entry name" value="Chaperone J-domain"/>
    <property type="match status" value="1"/>
</dbReference>
<dbReference type="InterPro" id="IPR036869">
    <property type="entry name" value="J_dom_sf"/>
</dbReference>
<evidence type="ECO:0000313" key="1">
    <source>
        <dbReference type="EMBL" id="KAK8958743.1"/>
    </source>
</evidence>
<name>A0ABR2M3X8_9ASPA</name>
<dbReference type="PANTHER" id="PTHR45376:SF5">
    <property type="entry name" value="CHAPERONE DNAJ-DOMAIN SUPERFAMILY PROTEIN"/>
    <property type="match status" value="1"/>
</dbReference>
<evidence type="ECO:0008006" key="3">
    <source>
        <dbReference type="Google" id="ProtNLM"/>
    </source>
</evidence>
<reference evidence="1 2" key="1">
    <citation type="journal article" date="2022" name="Nat. Plants">
        <title>Genomes of leafy and leafless Platanthera orchids illuminate the evolution of mycoheterotrophy.</title>
        <authorList>
            <person name="Li M.H."/>
            <person name="Liu K.W."/>
            <person name="Li Z."/>
            <person name="Lu H.C."/>
            <person name="Ye Q.L."/>
            <person name="Zhang D."/>
            <person name="Wang J.Y."/>
            <person name="Li Y.F."/>
            <person name="Zhong Z.M."/>
            <person name="Liu X."/>
            <person name="Yu X."/>
            <person name="Liu D.K."/>
            <person name="Tu X.D."/>
            <person name="Liu B."/>
            <person name="Hao Y."/>
            <person name="Liao X.Y."/>
            <person name="Jiang Y.T."/>
            <person name="Sun W.H."/>
            <person name="Chen J."/>
            <person name="Chen Y.Q."/>
            <person name="Ai Y."/>
            <person name="Zhai J.W."/>
            <person name="Wu S.S."/>
            <person name="Zhou Z."/>
            <person name="Hsiao Y.Y."/>
            <person name="Wu W.L."/>
            <person name="Chen Y.Y."/>
            <person name="Lin Y.F."/>
            <person name="Hsu J.L."/>
            <person name="Li C.Y."/>
            <person name="Wang Z.W."/>
            <person name="Zhao X."/>
            <person name="Zhong W.Y."/>
            <person name="Ma X.K."/>
            <person name="Ma L."/>
            <person name="Huang J."/>
            <person name="Chen G.Z."/>
            <person name="Huang M.Z."/>
            <person name="Huang L."/>
            <person name="Peng D.H."/>
            <person name="Luo Y.B."/>
            <person name="Zou S.Q."/>
            <person name="Chen S.P."/>
            <person name="Lan S."/>
            <person name="Tsai W.C."/>
            <person name="Van de Peer Y."/>
            <person name="Liu Z.J."/>
        </authorList>
    </citation>
    <scope>NUCLEOTIDE SEQUENCE [LARGE SCALE GENOMIC DNA]</scope>
    <source>
        <strain evidence="1">Lor288</strain>
    </source>
</reference>
<organism evidence="1 2">
    <name type="scientific">Platanthera guangdongensis</name>
    <dbReference type="NCBI Taxonomy" id="2320717"/>
    <lineage>
        <taxon>Eukaryota</taxon>
        <taxon>Viridiplantae</taxon>
        <taxon>Streptophyta</taxon>
        <taxon>Embryophyta</taxon>
        <taxon>Tracheophyta</taxon>
        <taxon>Spermatophyta</taxon>
        <taxon>Magnoliopsida</taxon>
        <taxon>Liliopsida</taxon>
        <taxon>Asparagales</taxon>
        <taxon>Orchidaceae</taxon>
        <taxon>Orchidoideae</taxon>
        <taxon>Orchideae</taxon>
        <taxon>Orchidinae</taxon>
        <taxon>Platanthera</taxon>
    </lineage>
</organism>
<dbReference type="Proteomes" id="UP001412067">
    <property type="component" value="Unassembled WGS sequence"/>
</dbReference>
<dbReference type="PANTHER" id="PTHR45376">
    <property type="entry name" value="CHAPERONE DNAJ-DOMAIN SUPERFAMILY PROTEIN-RELATED"/>
    <property type="match status" value="1"/>
</dbReference>
<keyword evidence="2" id="KW-1185">Reference proteome</keyword>
<sequence>MQILFEQTHIRFSVRHKRADAKNALKDLLNGKAKSKHFPYGDEEELPEMIFTANFGGQQSFTWSFNTWESTKCQNSTAGFKWKDEPKSEKYRGRFLNESDIEEDEVNDVDQHSSRIALGLPSSGPLCLDDVKRAFHKSALKWHPDKHCGLAQVK</sequence>
<gene>
    <name evidence="1" type="ORF">KSP40_PGU001382</name>
</gene>
<comment type="caution">
    <text evidence="1">The sequence shown here is derived from an EMBL/GenBank/DDBJ whole genome shotgun (WGS) entry which is preliminary data.</text>
</comment>
<dbReference type="Gene3D" id="1.10.287.110">
    <property type="entry name" value="DnaJ domain"/>
    <property type="match status" value="1"/>
</dbReference>